<name>A0A8H5HZM3_9AGAR</name>
<protein>
    <submittedName>
        <fullName evidence="2">Uncharacterized protein</fullName>
    </submittedName>
</protein>
<feature type="region of interest" description="Disordered" evidence="1">
    <location>
        <begin position="215"/>
        <end position="254"/>
    </location>
</feature>
<dbReference type="AlphaFoldDB" id="A0A8H5HZM3"/>
<dbReference type="OrthoDB" id="3058235at2759"/>
<comment type="caution">
    <text evidence="2">The sequence shown here is derived from an EMBL/GenBank/DDBJ whole genome shotgun (WGS) entry which is preliminary data.</text>
</comment>
<accession>A0A8H5HZM3</accession>
<gene>
    <name evidence="2" type="ORF">D9757_002300</name>
</gene>
<sequence length="421" mass="47251">MNEPYMMPADIFLEYLINSTSSMGIYLDEDMLTELEDSWRWRHITPGFFESNEDNEFILDWTKDVLAEPEVGIHELEFNAVCLLLNMIYLIVDYLRKSLALAIKSDVFLANIRASNRQCKPEDIQHRTLFGLEYVLLSGKVGDPEEFLDMNVLPNFDAIKLLYHDCITILFYVHIDEISTELHDSPRSASFSTTTKGEPKSITKRHVHITKHLTCAKRRKRDSDSIEMSGSSQPDGSKALLEDDKDKSKTDIPPPVLQEFEIQRLVKILEETLERVEDSDETVVEHRKTELAPIESRFDSQISLGILASPLEIAQALAYSRSFESTSSSSLYSASNMSRCSSTSSTSTTSSTSSSGTSISRCSSESSIPSTPSLAPITPAECYNKPSIKNECCLQCSVSSSNREICAHNCNPPTWSLFDFA</sequence>
<dbReference type="EMBL" id="JAACJN010000005">
    <property type="protein sequence ID" value="KAF5392418.1"/>
    <property type="molecule type" value="Genomic_DNA"/>
</dbReference>
<evidence type="ECO:0000313" key="3">
    <source>
        <dbReference type="Proteomes" id="UP000518752"/>
    </source>
</evidence>
<organism evidence="2 3">
    <name type="scientific">Collybiopsis confluens</name>
    <dbReference type="NCBI Taxonomy" id="2823264"/>
    <lineage>
        <taxon>Eukaryota</taxon>
        <taxon>Fungi</taxon>
        <taxon>Dikarya</taxon>
        <taxon>Basidiomycota</taxon>
        <taxon>Agaricomycotina</taxon>
        <taxon>Agaricomycetes</taxon>
        <taxon>Agaricomycetidae</taxon>
        <taxon>Agaricales</taxon>
        <taxon>Marasmiineae</taxon>
        <taxon>Omphalotaceae</taxon>
        <taxon>Collybiopsis</taxon>
    </lineage>
</organism>
<reference evidence="2 3" key="1">
    <citation type="journal article" date="2020" name="ISME J.">
        <title>Uncovering the hidden diversity of litter-decomposition mechanisms in mushroom-forming fungi.</title>
        <authorList>
            <person name="Floudas D."/>
            <person name="Bentzer J."/>
            <person name="Ahren D."/>
            <person name="Johansson T."/>
            <person name="Persson P."/>
            <person name="Tunlid A."/>
        </authorList>
    </citation>
    <scope>NUCLEOTIDE SEQUENCE [LARGE SCALE GENOMIC DNA]</scope>
    <source>
        <strain evidence="2 3">CBS 406.79</strain>
    </source>
</reference>
<proteinExistence type="predicted"/>
<feature type="compositionally biased region" description="Basic and acidic residues" evidence="1">
    <location>
        <begin position="240"/>
        <end position="250"/>
    </location>
</feature>
<dbReference type="Proteomes" id="UP000518752">
    <property type="component" value="Unassembled WGS sequence"/>
</dbReference>
<feature type="compositionally biased region" description="Polar residues" evidence="1">
    <location>
        <begin position="226"/>
        <end position="235"/>
    </location>
</feature>
<feature type="region of interest" description="Disordered" evidence="1">
    <location>
        <begin position="334"/>
        <end position="372"/>
    </location>
</feature>
<evidence type="ECO:0000256" key="1">
    <source>
        <dbReference type="SAM" id="MobiDB-lite"/>
    </source>
</evidence>
<keyword evidence="3" id="KW-1185">Reference proteome</keyword>
<evidence type="ECO:0000313" key="2">
    <source>
        <dbReference type="EMBL" id="KAF5392418.1"/>
    </source>
</evidence>